<dbReference type="Pfam" id="PF01243">
    <property type="entry name" value="PNPOx_N"/>
    <property type="match status" value="1"/>
</dbReference>
<sequence length="184" mass="20718">MHLQRLIDVSRSRDHFDALARVLGRRKFATVATLGKDGRPHATEVIYAMSEPGEPVCFYVTTRTATRKVHNILACPDVAFVVPLARISAPWFPPRAAQFQGTAEIVDGQEEGALRAFNSSWFLRRILSTERRIVSRSGDLCFIRIRPDPVIFTYGVGMSVWKTLRRPKEAAGRIAIPADRLSER</sequence>
<accession>A0AA37QA35</accession>
<dbReference type="InterPro" id="IPR011576">
    <property type="entry name" value="Pyridox_Oxase_N"/>
</dbReference>
<gene>
    <name evidence="3" type="ORF">SRL2020028_49200</name>
</gene>
<dbReference type="EMBL" id="BRXE01000094">
    <property type="protein sequence ID" value="GLB85664.1"/>
    <property type="molecule type" value="Genomic_DNA"/>
</dbReference>
<dbReference type="Gene3D" id="2.30.110.10">
    <property type="entry name" value="Electron Transport, Fmn-binding Protein, Chain A"/>
    <property type="match status" value="1"/>
</dbReference>
<dbReference type="PANTHER" id="PTHR35176">
    <property type="entry name" value="HEME OXYGENASE HI_0854-RELATED"/>
    <property type="match status" value="1"/>
</dbReference>
<dbReference type="SUPFAM" id="SSF50475">
    <property type="entry name" value="FMN-binding split barrel"/>
    <property type="match status" value="1"/>
</dbReference>
<dbReference type="GO" id="GO:0070967">
    <property type="term" value="F:coenzyme F420 binding"/>
    <property type="evidence" value="ECO:0007669"/>
    <property type="project" value="TreeGrafter"/>
</dbReference>
<evidence type="ECO:0000256" key="1">
    <source>
        <dbReference type="ARBA" id="ARBA00023002"/>
    </source>
</evidence>
<reference evidence="3" key="1">
    <citation type="submission" date="2022-07" db="EMBL/GenBank/DDBJ databases">
        <title>Mycobacterium kiyosense sp. nov., scotochromogenic slow-glowing species isolated from respiratory specimens.</title>
        <authorList>
            <person name="Fukano H."/>
            <person name="Kazumi Y."/>
            <person name="Sakagami N."/>
            <person name="Ato M."/>
            <person name="Mitarai S."/>
            <person name="Hoshino Y."/>
        </authorList>
    </citation>
    <scope>NUCLEOTIDE SEQUENCE</scope>
    <source>
        <strain evidence="3">SRL2020-028</strain>
    </source>
</reference>
<dbReference type="PANTHER" id="PTHR35176:SF6">
    <property type="entry name" value="HEME OXYGENASE HI_0854-RELATED"/>
    <property type="match status" value="1"/>
</dbReference>
<evidence type="ECO:0000259" key="2">
    <source>
        <dbReference type="Pfam" id="PF01243"/>
    </source>
</evidence>
<dbReference type="InterPro" id="IPR052019">
    <property type="entry name" value="F420H2_bilvrd_red/Heme_oxyg"/>
</dbReference>
<dbReference type="GO" id="GO:0016627">
    <property type="term" value="F:oxidoreductase activity, acting on the CH-CH group of donors"/>
    <property type="evidence" value="ECO:0007669"/>
    <property type="project" value="TreeGrafter"/>
</dbReference>
<organism evidence="3 4">
    <name type="scientific">Mycobacterium kiyosense</name>
    <dbReference type="NCBI Taxonomy" id="2871094"/>
    <lineage>
        <taxon>Bacteria</taxon>
        <taxon>Bacillati</taxon>
        <taxon>Actinomycetota</taxon>
        <taxon>Actinomycetes</taxon>
        <taxon>Mycobacteriales</taxon>
        <taxon>Mycobacteriaceae</taxon>
        <taxon>Mycobacterium</taxon>
    </lineage>
</organism>
<comment type="caution">
    <text evidence="3">The sequence shown here is derived from an EMBL/GenBank/DDBJ whole genome shotgun (WGS) entry which is preliminary data.</text>
</comment>
<evidence type="ECO:0000313" key="4">
    <source>
        <dbReference type="Proteomes" id="UP001165663"/>
    </source>
</evidence>
<name>A0AA37QA35_9MYCO</name>
<dbReference type="AlphaFoldDB" id="A0AA37QA35"/>
<protein>
    <recommendedName>
        <fullName evidence="2">Pyridoxamine 5'-phosphate oxidase N-terminal domain-containing protein</fullName>
    </recommendedName>
</protein>
<dbReference type="InterPro" id="IPR012349">
    <property type="entry name" value="Split_barrel_FMN-bd"/>
</dbReference>
<feature type="domain" description="Pyridoxamine 5'-phosphate oxidase N-terminal" evidence="2">
    <location>
        <begin position="17"/>
        <end position="152"/>
    </location>
</feature>
<dbReference type="Proteomes" id="UP001165663">
    <property type="component" value="Unassembled WGS sequence"/>
</dbReference>
<keyword evidence="1" id="KW-0560">Oxidoreductase</keyword>
<proteinExistence type="predicted"/>
<evidence type="ECO:0000313" key="3">
    <source>
        <dbReference type="EMBL" id="GLB85664.1"/>
    </source>
</evidence>
<dbReference type="GO" id="GO:0005829">
    <property type="term" value="C:cytosol"/>
    <property type="evidence" value="ECO:0007669"/>
    <property type="project" value="TreeGrafter"/>
</dbReference>